<accession>A0AAW2GHU6</accession>
<evidence type="ECO:0000313" key="1">
    <source>
        <dbReference type="EMBL" id="KAL0126782.1"/>
    </source>
</evidence>
<evidence type="ECO:0000313" key="2">
    <source>
        <dbReference type="Proteomes" id="UP001430953"/>
    </source>
</evidence>
<sequence>MHIHEKIKLSYRFTRAHCSPKIAAPRKCIESSINYSRDFNLVQDSTDIGVTRKTQKKGQIHTPVSRGRQINLSAIRLFFAEPFPKILSIAKRFYRRSSVSNRRKKRNNERTFC</sequence>
<comment type="caution">
    <text evidence="1">The sequence shown here is derived from an EMBL/GenBank/DDBJ whole genome shotgun (WGS) entry which is preliminary data.</text>
</comment>
<name>A0AAW2GHU6_9HYME</name>
<keyword evidence="2" id="KW-1185">Reference proteome</keyword>
<organism evidence="1 2">
    <name type="scientific">Cardiocondyla obscurior</name>
    <dbReference type="NCBI Taxonomy" id="286306"/>
    <lineage>
        <taxon>Eukaryota</taxon>
        <taxon>Metazoa</taxon>
        <taxon>Ecdysozoa</taxon>
        <taxon>Arthropoda</taxon>
        <taxon>Hexapoda</taxon>
        <taxon>Insecta</taxon>
        <taxon>Pterygota</taxon>
        <taxon>Neoptera</taxon>
        <taxon>Endopterygota</taxon>
        <taxon>Hymenoptera</taxon>
        <taxon>Apocrita</taxon>
        <taxon>Aculeata</taxon>
        <taxon>Formicoidea</taxon>
        <taxon>Formicidae</taxon>
        <taxon>Myrmicinae</taxon>
        <taxon>Cardiocondyla</taxon>
    </lineage>
</organism>
<gene>
    <name evidence="1" type="ORF">PUN28_005265</name>
</gene>
<proteinExistence type="predicted"/>
<dbReference type="Proteomes" id="UP001430953">
    <property type="component" value="Unassembled WGS sequence"/>
</dbReference>
<reference evidence="1 2" key="1">
    <citation type="submission" date="2023-03" db="EMBL/GenBank/DDBJ databases">
        <title>High recombination rates correlate with genetic variation in Cardiocondyla obscurior ants.</title>
        <authorList>
            <person name="Errbii M."/>
        </authorList>
    </citation>
    <scope>NUCLEOTIDE SEQUENCE [LARGE SCALE GENOMIC DNA]</scope>
    <source>
        <strain evidence="1">Alpha-2009</strain>
        <tissue evidence="1">Whole body</tissue>
    </source>
</reference>
<protein>
    <submittedName>
        <fullName evidence="1">Uncharacterized protein</fullName>
    </submittedName>
</protein>
<dbReference type="AlphaFoldDB" id="A0AAW2GHU6"/>
<dbReference type="EMBL" id="JADYXP020000004">
    <property type="protein sequence ID" value="KAL0126782.1"/>
    <property type="molecule type" value="Genomic_DNA"/>
</dbReference>